<evidence type="ECO:0000256" key="7">
    <source>
        <dbReference type="ARBA" id="ARBA00023015"/>
    </source>
</evidence>
<evidence type="ECO:0000256" key="8">
    <source>
        <dbReference type="ARBA" id="ARBA00023163"/>
    </source>
</evidence>
<evidence type="ECO:0000256" key="2">
    <source>
        <dbReference type="ARBA" id="ARBA00005273"/>
    </source>
</evidence>
<dbReference type="OrthoDB" id="17307at2759"/>
<comment type="function">
    <text evidence="11">Component of the general transcription and DNA repair factor IIH (TFIIH) core complex, which is involved in general and transcription-coupled nucleotide excision repair (NER) of damaged DNA and, when complexed to CAK, in RNA transcription by RNA polymerase II. In NER, TFIIH acts by opening DNA around the lesion to allow the excision of the damaged oligonucleotide and its replacement by a new DNA fragment. In transcription, TFIIH has an essential role in transcription initiation. When the pre-initiation complex (PIC) has been established, TFIIH is required for promoter opening and promoter escape. Phosphorylation of the C-terminal tail (CTD) of the largest subunit of RNA polymerase II by the kinase module CAK controls the initiation of transcription.</text>
</comment>
<dbReference type="AlphaFoldDB" id="A0A6P4EA19"/>
<evidence type="ECO:0000256" key="9">
    <source>
        <dbReference type="ARBA" id="ARBA00023204"/>
    </source>
</evidence>
<dbReference type="Pfam" id="PF03850">
    <property type="entry name" value="Tfb4"/>
    <property type="match status" value="1"/>
</dbReference>
<organism evidence="12">
    <name type="scientific">Drosophila rhopaloa</name>
    <name type="common">Fruit fly</name>
    <dbReference type="NCBI Taxonomy" id="1041015"/>
    <lineage>
        <taxon>Eukaryota</taxon>
        <taxon>Metazoa</taxon>
        <taxon>Ecdysozoa</taxon>
        <taxon>Arthropoda</taxon>
        <taxon>Hexapoda</taxon>
        <taxon>Insecta</taxon>
        <taxon>Pterygota</taxon>
        <taxon>Neoptera</taxon>
        <taxon>Endopterygota</taxon>
        <taxon>Diptera</taxon>
        <taxon>Brachycera</taxon>
        <taxon>Muscomorpha</taxon>
        <taxon>Ephydroidea</taxon>
        <taxon>Drosophilidae</taxon>
        <taxon>Drosophila</taxon>
        <taxon>Sophophora</taxon>
    </lineage>
</organism>
<protein>
    <recommendedName>
        <fullName evidence="11">General transcription factor IIH subunit 3</fullName>
    </recommendedName>
    <alternativeName>
        <fullName evidence="11">General transcription factor IIH polypeptide 3</fullName>
    </alternativeName>
</protein>
<evidence type="ECO:0000256" key="4">
    <source>
        <dbReference type="ARBA" id="ARBA00022763"/>
    </source>
</evidence>
<dbReference type="GO" id="GO:0000439">
    <property type="term" value="C:transcription factor TFIIH core complex"/>
    <property type="evidence" value="ECO:0007669"/>
    <property type="project" value="UniProtKB-UniRule"/>
</dbReference>
<proteinExistence type="inferred from homology"/>
<keyword evidence="4 11" id="KW-0227">DNA damage</keyword>
<dbReference type="PANTHER" id="PTHR12831:SF0">
    <property type="entry name" value="GENERAL TRANSCRIPTION FACTOR IIH SUBUNIT 3"/>
    <property type="match status" value="1"/>
</dbReference>
<dbReference type="GO" id="GO:0006355">
    <property type="term" value="P:regulation of DNA-templated transcription"/>
    <property type="evidence" value="ECO:0007669"/>
    <property type="project" value="InterPro"/>
</dbReference>
<keyword evidence="6 11" id="KW-0862">Zinc</keyword>
<accession>A0A6P4EA19</accession>
<comment type="subunit">
    <text evidence="11">Part of a TFIID-containing RNA polymerase II pre-initiation complex that is composed of TBP and at least GTF2A1, GTF2A2, GTF2E1, GTF2E2, GTF2F1, GTF2H2, GTF2H3, GTF2H4, GTF2H5, GTF2B, TCEA1, ERCC2, ERCC3, TAF1, TAF2, TAF3, TAF4, TAF5, TAF6, TAF7, TAF8, TAF9, TAF10, TAF11, TAF12 and TAF13. Component of the 7-subunit TFIIH core complex composed of XPB/ERCC3, XPD/ERCC2, GTF2H1, GTF2H2, GTF2H3, GTF2H4 and GTF2H5, which is active in NER. The core complex associates with the 3-subunit CDK-activating kinase (CAK) module composed of CCNH/cyclin H, CDK7 and MNAT1 to form the 10-subunit holoenzyme (holo-TFIIH) active in transcription. Interacts with RARA; the interaction requires prior phosphorylation of RARA on 'Ser-369' which then enhances interaction of RARA with CDK7.</text>
</comment>
<dbReference type="InterPro" id="IPR004600">
    <property type="entry name" value="TFIIH_Tfb4/GTF2H3"/>
</dbReference>
<dbReference type="Gene3D" id="3.40.50.410">
    <property type="entry name" value="von Willebrand factor, type A domain"/>
    <property type="match status" value="1"/>
</dbReference>
<evidence type="ECO:0000256" key="10">
    <source>
        <dbReference type="ARBA" id="ARBA00023242"/>
    </source>
</evidence>
<evidence type="ECO:0000256" key="1">
    <source>
        <dbReference type="ARBA" id="ARBA00004123"/>
    </source>
</evidence>
<comment type="subcellular location">
    <subcellularLocation>
        <location evidence="1 11">Nucleus</location>
    </subcellularLocation>
</comment>
<keyword evidence="7 11" id="KW-0805">Transcription regulation</keyword>
<dbReference type="InterPro" id="IPR036465">
    <property type="entry name" value="vWFA_dom_sf"/>
</dbReference>
<keyword evidence="9 11" id="KW-0234">DNA repair</keyword>
<evidence type="ECO:0000313" key="12">
    <source>
        <dbReference type="RefSeq" id="XP_016972043.1"/>
    </source>
</evidence>
<evidence type="ECO:0000256" key="5">
    <source>
        <dbReference type="ARBA" id="ARBA00022771"/>
    </source>
</evidence>
<evidence type="ECO:0000256" key="3">
    <source>
        <dbReference type="ARBA" id="ARBA00022723"/>
    </source>
</evidence>
<sequence>MEADQAASKEAESCIDLLVIVLDTNPSQHIVRQNPQNLTQILEAVIAFGNAHLMQKAQNKLAVLSCSHHATNFLYPLPRRQVELRQVDGQYEAFSLIEDFEL</sequence>
<dbReference type="RefSeq" id="XP_016972043.1">
    <property type="nucleotide sequence ID" value="XM_017116554.1"/>
</dbReference>
<name>A0A6P4EA19_DRORH</name>
<keyword evidence="10 11" id="KW-0539">Nucleus</keyword>
<keyword evidence="5 11" id="KW-0863">Zinc-finger</keyword>
<dbReference type="GO" id="GO:0006289">
    <property type="term" value="P:nucleotide-excision repair"/>
    <property type="evidence" value="ECO:0007669"/>
    <property type="project" value="UniProtKB-UniRule"/>
</dbReference>
<reference evidence="12" key="1">
    <citation type="submission" date="2025-08" db="UniProtKB">
        <authorList>
            <consortium name="RefSeq"/>
        </authorList>
    </citation>
    <scope>IDENTIFICATION</scope>
</reference>
<dbReference type="GO" id="GO:0005675">
    <property type="term" value="C:transcription factor TFIIH holo complex"/>
    <property type="evidence" value="ECO:0007669"/>
    <property type="project" value="UniProtKB-UniRule"/>
</dbReference>
<evidence type="ECO:0000256" key="11">
    <source>
        <dbReference type="RuleBase" id="RU368090"/>
    </source>
</evidence>
<keyword evidence="3 11" id="KW-0479">Metal-binding</keyword>
<comment type="similarity">
    <text evidence="2 11">Belongs to the TFB4 family.</text>
</comment>
<keyword evidence="8 11" id="KW-0804">Transcription</keyword>
<dbReference type="GO" id="GO:0008270">
    <property type="term" value="F:zinc ion binding"/>
    <property type="evidence" value="ECO:0007669"/>
    <property type="project" value="UniProtKB-KW"/>
</dbReference>
<dbReference type="PANTHER" id="PTHR12831">
    <property type="entry name" value="TRANSCRIPTION INITIATION FACTOR IIH TFIIH , POLYPEPTIDE 3-RELATED"/>
    <property type="match status" value="1"/>
</dbReference>
<evidence type="ECO:0000256" key="6">
    <source>
        <dbReference type="ARBA" id="ARBA00022833"/>
    </source>
</evidence>
<gene>
    <name evidence="12" type="primary">LOC108039525</name>
</gene>